<dbReference type="InterPro" id="IPR004107">
    <property type="entry name" value="Integrase_SAM-like_N"/>
</dbReference>
<keyword evidence="4 9" id="KW-0159">Chromosome partition</keyword>
<dbReference type="GO" id="GO:0003677">
    <property type="term" value="F:DNA binding"/>
    <property type="evidence" value="ECO:0007669"/>
    <property type="project" value="UniProtKB-UniRule"/>
</dbReference>
<keyword evidence="7 9" id="KW-0233">DNA recombination</keyword>
<dbReference type="GO" id="GO:0006313">
    <property type="term" value="P:DNA transposition"/>
    <property type="evidence" value="ECO:0007669"/>
    <property type="project" value="UniProtKB-UniRule"/>
</dbReference>
<dbReference type="InterPro" id="IPR050090">
    <property type="entry name" value="Tyrosine_recombinase_XerCD"/>
</dbReference>
<keyword evidence="2 9" id="KW-0963">Cytoplasm</keyword>
<evidence type="ECO:0000259" key="11">
    <source>
        <dbReference type="PROSITE" id="PS51900"/>
    </source>
</evidence>
<dbReference type="GO" id="GO:0005737">
    <property type="term" value="C:cytoplasm"/>
    <property type="evidence" value="ECO:0007669"/>
    <property type="project" value="UniProtKB-SubCell"/>
</dbReference>
<dbReference type="STRING" id="1912795.BK816_03915"/>
<dbReference type="PANTHER" id="PTHR30349">
    <property type="entry name" value="PHAGE INTEGRASE-RELATED"/>
    <property type="match status" value="1"/>
</dbReference>
<sequence length="318" mass="35466">MDKSLPAQSVEVLEGFIEHLQYERGLSEHTVRAYRRDIESLANYLQKEQGTTLLAATTLDLRAYLANLYDEQKARTTIARQAASFRAFYRWTQAHEYLDFDPAARLHTPKLGKHLPTVLSVKDVQKLFKTLKDYALAFPNDPKDEETILARAQALRVWAECELLYATGIRVSELCGIDIPQVDRAIHAIRVTGKGNKERVVPYGRPAGTALGTYAEKGRRMIAQPDSPPALFLSNTGKRVDPRAVRADVHKAAALAQVPDISPHDLRHAAATHLLSGGADLRIVQELLGHSSLATTQRYTHVDQKRLALAYTQAFPRA</sequence>
<dbReference type="InterPro" id="IPR013762">
    <property type="entry name" value="Integrase-like_cat_sf"/>
</dbReference>
<keyword evidence="3 9" id="KW-0132">Cell division</keyword>
<dbReference type="InterPro" id="IPR002104">
    <property type="entry name" value="Integrase_catalytic"/>
</dbReference>
<dbReference type="Proteomes" id="UP000176288">
    <property type="component" value="Chromosome"/>
</dbReference>
<feature type="active site" description="O-(3'-phospho-DNA)-tyrosine intermediate" evidence="9">
    <location>
        <position position="299"/>
    </location>
</feature>
<dbReference type="PROSITE" id="PS51898">
    <property type="entry name" value="TYR_RECOMBINASE"/>
    <property type="match status" value="1"/>
</dbReference>
<dbReference type="Gene3D" id="1.10.443.10">
    <property type="entry name" value="Intergrase catalytic core"/>
    <property type="match status" value="1"/>
</dbReference>
<evidence type="ECO:0000256" key="7">
    <source>
        <dbReference type="ARBA" id="ARBA00023172"/>
    </source>
</evidence>
<dbReference type="GO" id="GO:0007059">
    <property type="term" value="P:chromosome segregation"/>
    <property type="evidence" value="ECO:0007669"/>
    <property type="project" value="UniProtKB-UniRule"/>
</dbReference>
<dbReference type="EMBL" id="CP017812">
    <property type="protein sequence ID" value="AOZ72548.1"/>
    <property type="molecule type" value="Genomic_DNA"/>
</dbReference>
<feature type="active site" evidence="9">
    <location>
        <position position="170"/>
    </location>
</feature>
<evidence type="ECO:0000256" key="6">
    <source>
        <dbReference type="ARBA" id="ARBA00023125"/>
    </source>
</evidence>
<dbReference type="KEGG" id="avu:BK816_03915"/>
<evidence type="ECO:0000259" key="10">
    <source>
        <dbReference type="PROSITE" id="PS51898"/>
    </source>
</evidence>
<dbReference type="HAMAP" id="MF_01808">
    <property type="entry name" value="Recomb_XerC_XerD"/>
    <property type="match status" value="1"/>
</dbReference>
<dbReference type="InterPro" id="IPR010998">
    <property type="entry name" value="Integrase_recombinase_N"/>
</dbReference>
<evidence type="ECO:0000313" key="12">
    <source>
        <dbReference type="EMBL" id="AOZ72548.1"/>
    </source>
</evidence>
<evidence type="ECO:0000313" key="13">
    <source>
        <dbReference type="Proteomes" id="UP000176288"/>
    </source>
</evidence>
<dbReference type="Gene3D" id="1.10.150.130">
    <property type="match status" value="1"/>
</dbReference>
<keyword evidence="13" id="KW-1185">Reference proteome</keyword>
<name>A0A1D9MK03_9ACTO</name>
<dbReference type="GO" id="GO:0051301">
    <property type="term" value="P:cell division"/>
    <property type="evidence" value="ECO:0007669"/>
    <property type="project" value="UniProtKB-KW"/>
</dbReference>
<dbReference type="InterPro" id="IPR011010">
    <property type="entry name" value="DNA_brk_join_enz"/>
</dbReference>
<dbReference type="CDD" id="cd00798">
    <property type="entry name" value="INT_XerDC_C"/>
    <property type="match status" value="1"/>
</dbReference>
<proteinExistence type="inferred from homology"/>
<evidence type="ECO:0000256" key="8">
    <source>
        <dbReference type="ARBA" id="ARBA00023306"/>
    </source>
</evidence>
<protein>
    <recommendedName>
        <fullName evidence="9">Tyrosine recombinase XerC</fullName>
    </recommendedName>
</protein>
<dbReference type="OrthoDB" id="9801717at2"/>
<evidence type="ECO:0000256" key="5">
    <source>
        <dbReference type="ARBA" id="ARBA00022908"/>
    </source>
</evidence>
<feature type="active site" evidence="9">
    <location>
        <position position="264"/>
    </location>
</feature>
<feature type="domain" description="Tyr recombinase" evidence="10">
    <location>
        <begin position="114"/>
        <end position="312"/>
    </location>
</feature>
<evidence type="ECO:0000256" key="1">
    <source>
        <dbReference type="ARBA" id="ARBA00004496"/>
    </source>
</evidence>
<evidence type="ECO:0000256" key="2">
    <source>
        <dbReference type="ARBA" id="ARBA00022490"/>
    </source>
</evidence>
<feature type="active site" evidence="9">
    <location>
        <position position="194"/>
    </location>
</feature>
<keyword evidence="8 9" id="KW-0131">Cell cycle</keyword>
<dbReference type="Pfam" id="PF00589">
    <property type="entry name" value="Phage_integrase"/>
    <property type="match status" value="1"/>
</dbReference>
<comment type="function">
    <text evidence="9">Site-specific tyrosine recombinase, which acts by catalyzing the cutting and rejoining of the recombining DNA molecules. The XerC-XerD complex is essential to convert dimers of the bacterial chromosome into monomers to permit their segregation at cell division. It also contributes to the segregational stability of plasmids.</text>
</comment>
<dbReference type="Pfam" id="PF02899">
    <property type="entry name" value="Phage_int_SAM_1"/>
    <property type="match status" value="1"/>
</dbReference>
<gene>
    <name evidence="9" type="primary">xerC</name>
    <name evidence="12" type="ORF">BK816_03915</name>
</gene>
<evidence type="ECO:0000256" key="3">
    <source>
        <dbReference type="ARBA" id="ARBA00022618"/>
    </source>
</evidence>
<dbReference type="NCBIfam" id="NF001399">
    <property type="entry name" value="PRK00283.1"/>
    <property type="match status" value="1"/>
</dbReference>
<dbReference type="SUPFAM" id="SSF56349">
    <property type="entry name" value="DNA breaking-rejoining enzymes"/>
    <property type="match status" value="1"/>
</dbReference>
<keyword evidence="5 9" id="KW-0229">DNA integration</keyword>
<comment type="similarity">
    <text evidence="9">Belongs to the 'phage' integrase family. XerC subfamily.</text>
</comment>
<accession>A0A1D9MK03</accession>
<dbReference type="AlphaFoldDB" id="A0A1D9MK03"/>
<dbReference type="PROSITE" id="PS51900">
    <property type="entry name" value="CB"/>
    <property type="match status" value="1"/>
</dbReference>
<keyword evidence="6 9" id="KW-0238">DNA-binding</keyword>
<dbReference type="InterPro" id="IPR044068">
    <property type="entry name" value="CB"/>
</dbReference>
<evidence type="ECO:0000256" key="9">
    <source>
        <dbReference type="HAMAP-Rule" id="MF_01808"/>
    </source>
</evidence>
<dbReference type="GO" id="GO:0009037">
    <property type="term" value="F:tyrosine-based site-specific recombinase activity"/>
    <property type="evidence" value="ECO:0007669"/>
    <property type="project" value="UniProtKB-UniRule"/>
</dbReference>
<organism evidence="12 13">
    <name type="scientific">Boudabousia tangfeifanii</name>
    <dbReference type="NCBI Taxonomy" id="1912795"/>
    <lineage>
        <taxon>Bacteria</taxon>
        <taxon>Bacillati</taxon>
        <taxon>Actinomycetota</taxon>
        <taxon>Actinomycetes</taxon>
        <taxon>Actinomycetales</taxon>
        <taxon>Actinomycetaceae</taxon>
        <taxon>Boudabousia</taxon>
    </lineage>
</organism>
<evidence type="ECO:0000256" key="4">
    <source>
        <dbReference type="ARBA" id="ARBA00022829"/>
    </source>
</evidence>
<feature type="domain" description="Core-binding (CB)" evidence="11">
    <location>
        <begin position="7"/>
        <end position="93"/>
    </location>
</feature>
<reference evidence="12 13" key="1">
    <citation type="submission" date="2016-10" db="EMBL/GenBank/DDBJ databases">
        <title>Actinomyces aegypiusis sp. nov., isolated from the Aegypius monachus in Qinghai Tibet Plateau China.</title>
        <authorList>
            <person name="Wang Y."/>
        </authorList>
    </citation>
    <scope>NUCLEOTIDE SEQUENCE [LARGE SCALE GENOMIC DNA]</scope>
    <source>
        <strain evidence="12 13">VUL4_3</strain>
    </source>
</reference>
<comment type="subunit">
    <text evidence="9">Forms a cyclic heterotetrameric complex composed of two molecules of XerC and two molecules of XerD.</text>
</comment>
<comment type="subcellular location">
    <subcellularLocation>
        <location evidence="1 9">Cytoplasm</location>
    </subcellularLocation>
</comment>
<feature type="active site" evidence="9">
    <location>
        <position position="267"/>
    </location>
</feature>
<feature type="active site" evidence="9">
    <location>
        <position position="290"/>
    </location>
</feature>
<dbReference type="PANTHER" id="PTHR30349:SF77">
    <property type="entry name" value="TYROSINE RECOMBINASE XERC"/>
    <property type="match status" value="1"/>
</dbReference>
<dbReference type="RefSeq" id="WP_071164014.1">
    <property type="nucleotide sequence ID" value="NZ_CP017812.1"/>
</dbReference>
<dbReference type="InterPro" id="IPR023009">
    <property type="entry name" value="Tyrosine_recombinase_XerC/XerD"/>
</dbReference>